<keyword evidence="1" id="KW-0472">Membrane</keyword>
<dbReference type="AlphaFoldDB" id="A0A0R2ATK9"/>
<accession>A0A0R2ATK9</accession>
<evidence type="ECO:0000313" key="2">
    <source>
        <dbReference type="EMBL" id="KRM67611.1"/>
    </source>
</evidence>
<reference evidence="2 3" key="1">
    <citation type="journal article" date="2015" name="Genome Announc.">
        <title>Expanding the biotechnology potential of lactobacilli through comparative genomics of 213 strains and associated genera.</title>
        <authorList>
            <person name="Sun Z."/>
            <person name="Harris H.M."/>
            <person name="McCann A."/>
            <person name="Guo C."/>
            <person name="Argimon S."/>
            <person name="Zhang W."/>
            <person name="Yang X."/>
            <person name="Jeffery I.B."/>
            <person name="Cooney J.C."/>
            <person name="Kagawa T.F."/>
            <person name="Liu W."/>
            <person name="Song Y."/>
            <person name="Salvetti E."/>
            <person name="Wrobel A."/>
            <person name="Rasinkangas P."/>
            <person name="Parkhill J."/>
            <person name="Rea M.C."/>
            <person name="O'Sullivan O."/>
            <person name="Ritari J."/>
            <person name="Douillard F.P."/>
            <person name="Paul Ross R."/>
            <person name="Yang R."/>
            <person name="Briner A.E."/>
            <person name="Felis G.E."/>
            <person name="de Vos W.M."/>
            <person name="Barrangou R."/>
            <person name="Klaenhammer T.R."/>
            <person name="Caufield P.W."/>
            <person name="Cui Y."/>
            <person name="Zhang H."/>
            <person name="O'Toole P.W."/>
        </authorList>
    </citation>
    <scope>NUCLEOTIDE SEQUENCE [LARGE SCALE GENOMIC DNA]</scope>
    <source>
        <strain evidence="2 3">DSM 23829</strain>
    </source>
</reference>
<feature type="transmembrane region" description="Helical" evidence="1">
    <location>
        <begin position="6"/>
        <end position="25"/>
    </location>
</feature>
<name>A0A0R2ATK9_9LACO</name>
<evidence type="ECO:0000313" key="3">
    <source>
        <dbReference type="Proteomes" id="UP000052012"/>
    </source>
</evidence>
<organism evidence="2 3">
    <name type="scientific">Apilactobacillus ozensis DSM 23829 = JCM 17196</name>
    <dbReference type="NCBI Taxonomy" id="1423781"/>
    <lineage>
        <taxon>Bacteria</taxon>
        <taxon>Bacillati</taxon>
        <taxon>Bacillota</taxon>
        <taxon>Bacilli</taxon>
        <taxon>Lactobacillales</taxon>
        <taxon>Lactobacillaceae</taxon>
        <taxon>Apilactobacillus</taxon>
    </lineage>
</organism>
<dbReference type="Proteomes" id="UP000052012">
    <property type="component" value="Unassembled WGS sequence"/>
</dbReference>
<gene>
    <name evidence="2" type="ORF">FD06_GL000763</name>
</gene>
<dbReference type="RefSeq" id="WP_054658499.1">
    <property type="nucleotide sequence ID" value="NZ_AYYQ01000036.1"/>
</dbReference>
<keyword evidence="1" id="KW-1133">Transmembrane helix</keyword>
<keyword evidence="1" id="KW-0812">Transmembrane</keyword>
<sequence>MKRFNVVAMILSVAITMILIGTVNINASSNKDWHEGVPSALRNKTYYSTKKPQTCARHFNFIEFTNNKCAADLMMHYAGNRPIFRKMEYKQSGNKYTINISYGGWSKDQFTINYKGTIIRAKHLNVTKKTRFDVLGDKKQGNMYQSNIKVRQLQNSFGW</sequence>
<dbReference type="EMBL" id="AYYQ01000036">
    <property type="protein sequence ID" value="KRM67611.1"/>
    <property type="molecule type" value="Genomic_DNA"/>
</dbReference>
<proteinExistence type="predicted"/>
<evidence type="ECO:0000256" key="1">
    <source>
        <dbReference type="SAM" id="Phobius"/>
    </source>
</evidence>
<comment type="caution">
    <text evidence="2">The sequence shown here is derived from an EMBL/GenBank/DDBJ whole genome shotgun (WGS) entry which is preliminary data.</text>
</comment>
<protein>
    <submittedName>
        <fullName evidence="2">Uncharacterized protein</fullName>
    </submittedName>
</protein>
<keyword evidence="3" id="KW-1185">Reference proteome</keyword>
<dbReference type="PATRIC" id="fig|1423781.4.peg.788"/>